<proteinExistence type="predicted"/>
<feature type="domain" description="Phage shock protein PspC N-terminal" evidence="7">
    <location>
        <begin position="17"/>
        <end position="75"/>
    </location>
</feature>
<feature type="transmembrane region" description="Helical" evidence="6">
    <location>
        <begin position="48"/>
        <end position="72"/>
    </location>
</feature>
<evidence type="ECO:0000259" key="7">
    <source>
        <dbReference type="Pfam" id="PF04024"/>
    </source>
</evidence>
<dbReference type="PANTHER" id="PTHR33885:SF3">
    <property type="entry name" value="PHAGE SHOCK PROTEIN C"/>
    <property type="match status" value="1"/>
</dbReference>
<evidence type="ECO:0000256" key="1">
    <source>
        <dbReference type="ARBA" id="ARBA00004162"/>
    </source>
</evidence>
<keyword evidence="5 6" id="KW-0472">Membrane</keyword>
<keyword evidence="9" id="KW-1185">Reference proteome</keyword>
<dbReference type="InterPro" id="IPR052027">
    <property type="entry name" value="PspC"/>
</dbReference>
<evidence type="ECO:0000256" key="3">
    <source>
        <dbReference type="ARBA" id="ARBA00022692"/>
    </source>
</evidence>
<organism evidence="8 9">
    <name type="scientific">Corynebacterium mucifaciens</name>
    <dbReference type="NCBI Taxonomy" id="57171"/>
    <lineage>
        <taxon>Bacteria</taxon>
        <taxon>Bacillati</taxon>
        <taxon>Actinomycetota</taxon>
        <taxon>Actinomycetes</taxon>
        <taxon>Mycobacteriales</taxon>
        <taxon>Corynebacteriaceae</taxon>
        <taxon>Corynebacterium</taxon>
    </lineage>
</organism>
<sequence>MSNPYNPQNITPDNSPRRLERSMSDKYIAGVCGGVAKYLGVDATVVRVIFVLLALAGIFPGLLAYIIGWIIMPAEY</sequence>
<dbReference type="Proteomes" id="UP001549139">
    <property type="component" value="Unassembled WGS sequence"/>
</dbReference>
<comment type="caution">
    <text evidence="8">The sequence shown here is derived from an EMBL/GenBank/DDBJ whole genome shotgun (WGS) entry which is preliminary data.</text>
</comment>
<reference evidence="8 9" key="1">
    <citation type="submission" date="2024-06" db="EMBL/GenBank/DDBJ databases">
        <title>Sequencing the genomes of 1000 actinobacteria strains.</title>
        <authorList>
            <person name="Klenk H.-P."/>
        </authorList>
    </citation>
    <scope>NUCLEOTIDE SEQUENCE [LARGE SCALE GENOMIC DNA]</scope>
    <source>
        <strain evidence="8 9">DSM 44265</strain>
    </source>
</reference>
<dbReference type="EMBL" id="JBEPNZ010000001">
    <property type="protein sequence ID" value="MET3943496.1"/>
    <property type="molecule type" value="Genomic_DNA"/>
</dbReference>
<evidence type="ECO:0000313" key="9">
    <source>
        <dbReference type="Proteomes" id="UP001549139"/>
    </source>
</evidence>
<evidence type="ECO:0000313" key="8">
    <source>
        <dbReference type="EMBL" id="MET3943496.1"/>
    </source>
</evidence>
<evidence type="ECO:0000256" key="6">
    <source>
        <dbReference type="SAM" id="Phobius"/>
    </source>
</evidence>
<keyword evidence="4 6" id="KW-1133">Transmembrane helix</keyword>
<gene>
    <name evidence="8" type="ORF">JOF50_000295</name>
</gene>
<dbReference type="PANTHER" id="PTHR33885">
    <property type="entry name" value="PHAGE SHOCK PROTEIN C"/>
    <property type="match status" value="1"/>
</dbReference>
<keyword evidence="2" id="KW-1003">Cell membrane</keyword>
<evidence type="ECO:0000256" key="5">
    <source>
        <dbReference type="ARBA" id="ARBA00023136"/>
    </source>
</evidence>
<protein>
    <submittedName>
        <fullName evidence="8">Phage shock protein C</fullName>
    </submittedName>
</protein>
<accession>A0ABV2NV92</accession>
<dbReference type="RefSeq" id="WP_343033508.1">
    <property type="nucleotide sequence ID" value="NZ_JAAXPF010000001.1"/>
</dbReference>
<keyword evidence="3 6" id="KW-0812">Transmembrane</keyword>
<comment type="subcellular location">
    <subcellularLocation>
        <location evidence="1">Cell membrane</location>
        <topology evidence="1">Single-pass membrane protein</topology>
    </subcellularLocation>
</comment>
<evidence type="ECO:0000256" key="4">
    <source>
        <dbReference type="ARBA" id="ARBA00022989"/>
    </source>
</evidence>
<evidence type="ECO:0000256" key="2">
    <source>
        <dbReference type="ARBA" id="ARBA00022475"/>
    </source>
</evidence>
<name>A0ABV2NV92_9CORY</name>
<dbReference type="Pfam" id="PF04024">
    <property type="entry name" value="PspC"/>
    <property type="match status" value="1"/>
</dbReference>
<dbReference type="InterPro" id="IPR007168">
    <property type="entry name" value="Phageshock_PspC_N"/>
</dbReference>